<dbReference type="SMART" id="SM00065">
    <property type="entry name" value="GAF"/>
    <property type="match status" value="1"/>
</dbReference>
<dbReference type="Pfam" id="PF13185">
    <property type="entry name" value="GAF_2"/>
    <property type="match status" value="1"/>
</dbReference>
<dbReference type="Pfam" id="PF07730">
    <property type="entry name" value="HisKA_3"/>
    <property type="match status" value="1"/>
</dbReference>
<keyword evidence="2" id="KW-0418">Kinase</keyword>
<dbReference type="PANTHER" id="PTHR24421">
    <property type="entry name" value="NITRATE/NITRITE SENSOR PROTEIN NARX-RELATED"/>
    <property type="match status" value="1"/>
</dbReference>
<proteinExistence type="predicted"/>
<keyword evidence="6" id="KW-1185">Reference proteome</keyword>
<dbReference type="SUPFAM" id="SSF55781">
    <property type="entry name" value="GAF domain-like"/>
    <property type="match status" value="1"/>
</dbReference>
<evidence type="ECO:0000313" key="6">
    <source>
        <dbReference type="Proteomes" id="UP001501116"/>
    </source>
</evidence>
<dbReference type="RefSeq" id="WP_344427987.1">
    <property type="nucleotide sequence ID" value="NZ_BAAANN010000032.1"/>
</dbReference>
<gene>
    <name evidence="5" type="ORF">GCM10009754_66040</name>
</gene>
<dbReference type="InterPro" id="IPR011712">
    <property type="entry name" value="Sig_transdc_His_kin_sub3_dim/P"/>
</dbReference>
<protein>
    <recommendedName>
        <fullName evidence="4">GAF domain-containing protein</fullName>
    </recommendedName>
</protein>
<comment type="caution">
    <text evidence="5">The sequence shown here is derived from an EMBL/GenBank/DDBJ whole genome shotgun (WGS) entry which is preliminary data.</text>
</comment>
<accession>A0ABN2S4F9</accession>
<evidence type="ECO:0000259" key="4">
    <source>
        <dbReference type="SMART" id="SM00065"/>
    </source>
</evidence>
<dbReference type="InterPro" id="IPR050482">
    <property type="entry name" value="Sensor_HK_TwoCompSys"/>
</dbReference>
<name>A0ABN2S4F9_9PSEU</name>
<dbReference type="PANTHER" id="PTHR24421:SF56">
    <property type="entry name" value="OXYGEN SENSOR HISTIDINE KINASE RESPONSE REGULATOR DOST"/>
    <property type="match status" value="1"/>
</dbReference>
<evidence type="ECO:0000256" key="1">
    <source>
        <dbReference type="ARBA" id="ARBA00022679"/>
    </source>
</evidence>
<keyword evidence="1" id="KW-0808">Transferase</keyword>
<dbReference type="InterPro" id="IPR003018">
    <property type="entry name" value="GAF"/>
</dbReference>
<reference evidence="5 6" key="1">
    <citation type="journal article" date="2019" name="Int. J. Syst. Evol. Microbiol.">
        <title>The Global Catalogue of Microorganisms (GCM) 10K type strain sequencing project: providing services to taxonomists for standard genome sequencing and annotation.</title>
        <authorList>
            <consortium name="The Broad Institute Genomics Platform"/>
            <consortium name="The Broad Institute Genome Sequencing Center for Infectious Disease"/>
            <person name="Wu L."/>
            <person name="Ma J."/>
        </authorList>
    </citation>
    <scope>NUCLEOTIDE SEQUENCE [LARGE SCALE GENOMIC DNA]</scope>
    <source>
        <strain evidence="5 6">JCM 14545</strain>
    </source>
</reference>
<dbReference type="InterPro" id="IPR029016">
    <property type="entry name" value="GAF-like_dom_sf"/>
</dbReference>
<dbReference type="Gene3D" id="1.20.5.1930">
    <property type="match status" value="1"/>
</dbReference>
<sequence length="351" mass="37976">MDPGERRARWLRASNDITGSLLSGNDPKASLLLVAERARQLAEAPVAAIALPDEQRPGNLVFEVVDGVGLGADQISGLSVPIAETGSGHVFVTGKAAIFRQYGNHVLARTDDPSVRFPPQVADLDSSVVVPLAAASDVLGVLVLVRFRGDPLFTEGDLEMAETFAAHAAVALVFARAAETRRRLAVLEDRDRIARGLHDLVIQRLFAVGLGLDGLRSKLDGEHAETVGGFVAQLDETIHEVRRTIFSLHEEQDRLRADLVKTTREAAASLGFEPHLRLDGPLDSLVPDTVRPDLLATLRDTLSDIARAGQARAVEVGVRVEPDGSMLELRVTDDEGADLRWRTQLREEDAP</sequence>
<evidence type="ECO:0000256" key="3">
    <source>
        <dbReference type="ARBA" id="ARBA00023012"/>
    </source>
</evidence>
<evidence type="ECO:0000313" key="5">
    <source>
        <dbReference type="EMBL" id="GAA1980267.1"/>
    </source>
</evidence>
<organism evidence="5 6">
    <name type="scientific">Amycolatopsis minnesotensis</name>
    <dbReference type="NCBI Taxonomy" id="337894"/>
    <lineage>
        <taxon>Bacteria</taxon>
        <taxon>Bacillati</taxon>
        <taxon>Actinomycetota</taxon>
        <taxon>Actinomycetes</taxon>
        <taxon>Pseudonocardiales</taxon>
        <taxon>Pseudonocardiaceae</taxon>
        <taxon>Amycolatopsis</taxon>
    </lineage>
</organism>
<dbReference type="Gene3D" id="3.30.450.40">
    <property type="match status" value="1"/>
</dbReference>
<evidence type="ECO:0000256" key="2">
    <source>
        <dbReference type="ARBA" id="ARBA00022777"/>
    </source>
</evidence>
<feature type="domain" description="GAF" evidence="4">
    <location>
        <begin position="26"/>
        <end position="182"/>
    </location>
</feature>
<dbReference type="Proteomes" id="UP001501116">
    <property type="component" value="Unassembled WGS sequence"/>
</dbReference>
<dbReference type="EMBL" id="BAAANN010000032">
    <property type="protein sequence ID" value="GAA1980267.1"/>
    <property type="molecule type" value="Genomic_DNA"/>
</dbReference>
<keyword evidence="3" id="KW-0902">Two-component regulatory system</keyword>